<accession>A0A820L8I9</accession>
<dbReference type="EMBL" id="CAJOBD010050305">
    <property type="protein sequence ID" value="CAF4349461.1"/>
    <property type="molecule type" value="Genomic_DNA"/>
</dbReference>
<evidence type="ECO:0000313" key="1">
    <source>
        <dbReference type="EMBL" id="CAF4349461.1"/>
    </source>
</evidence>
<sequence length="46" mass="5310">LAYESLLLLRLLPLLFAYIGLSDRLINKMVLEFLTSTQQLYPEILA</sequence>
<protein>
    <submittedName>
        <fullName evidence="1">Uncharacterized protein</fullName>
    </submittedName>
</protein>
<comment type="caution">
    <text evidence="1">The sequence shown here is derived from an EMBL/GenBank/DDBJ whole genome shotgun (WGS) entry which is preliminary data.</text>
</comment>
<evidence type="ECO:0000313" key="2">
    <source>
        <dbReference type="Proteomes" id="UP000663836"/>
    </source>
</evidence>
<dbReference type="Proteomes" id="UP000663836">
    <property type="component" value="Unassembled WGS sequence"/>
</dbReference>
<name>A0A820L8I9_9BILA</name>
<proteinExistence type="predicted"/>
<dbReference type="AlphaFoldDB" id="A0A820L8I9"/>
<gene>
    <name evidence="1" type="ORF">JBS370_LOCUS41881</name>
</gene>
<feature type="non-terminal residue" evidence="1">
    <location>
        <position position="1"/>
    </location>
</feature>
<reference evidence="1" key="1">
    <citation type="submission" date="2021-02" db="EMBL/GenBank/DDBJ databases">
        <authorList>
            <person name="Nowell W R."/>
        </authorList>
    </citation>
    <scope>NUCLEOTIDE SEQUENCE</scope>
</reference>
<organism evidence="1 2">
    <name type="scientific">Rotaria sordida</name>
    <dbReference type="NCBI Taxonomy" id="392033"/>
    <lineage>
        <taxon>Eukaryota</taxon>
        <taxon>Metazoa</taxon>
        <taxon>Spiralia</taxon>
        <taxon>Gnathifera</taxon>
        <taxon>Rotifera</taxon>
        <taxon>Eurotatoria</taxon>
        <taxon>Bdelloidea</taxon>
        <taxon>Philodinida</taxon>
        <taxon>Philodinidae</taxon>
        <taxon>Rotaria</taxon>
    </lineage>
</organism>